<gene>
    <name evidence="1" type="ORF">CN495_08645</name>
</gene>
<dbReference type="AlphaFoldDB" id="A0ABD6S7J7"/>
<reference evidence="1 2" key="1">
    <citation type="submission" date="2017-09" db="EMBL/GenBank/DDBJ databases">
        <title>Large-scale bioinformatics analysis of Bacillus genomes uncovers conserved roles of natural products in bacterial physiology.</title>
        <authorList>
            <consortium name="Agbiome Team Llc"/>
            <person name="Bleich R.M."/>
            <person name="Kirk G.J."/>
            <person name="Santa Maria K.C."/>
            <person name="Allen S.E."/>
            <person name="Farag S."/>
            <person name="Shank E.A."/>
            <person name="Bowers A."/>
        </authorList>
    </citation>
    <scope>NUCLEOTIDE SEQUENCE [LARGE SCALE GENOMIC DNA]</scope>
    <source>
        <strain evidence="1 2">AFS005140</strain>
    </source>
</reference>
<sequence length="213" mass="25142">MYRKVGNEVLVVQDKEIDNALKERLRYCRQVMEQLLWEEYRVRLDVPVTLNKYLRTTQARLWLVRVENSKPDLSKTRVEFNPKILLRATKEYLRNVARHEAVHYGLMIQGRPFLDGTALFESEIKRLGIPSNFGEMTIEDEEHVKQAVQKTTWYYCECVKCGRLAKVWKRKPQESSVASMKRYRTSCCRERLLYKGGEPAGVLLDRIQQEKGK</sequence>
<evidence type="ECO:0000313" key="1">
    <source>
        <dbReference type="EMBL" id="PER55809.1"/>
    </source>
</evidence>
<dbReference type="RefSeq" id="WP_098317146.1">
    <property type="nucleotide sequence ID" value="NZ_NTYF01000023.1"/>
</dbReference>
<comment type="caution">
    <text evidence="1">The sequence shown here is derived from an EMBL/GenBank/DDBJ whole genome shotgun (WGS) entry which is preliminary data.</text>
</comment>
<dbReference type="Proteomes" id="UP000219897">
    <property type="component" value="Unassembled WGS sequence"/>
</dbReference>
<protein>
    <recommendedName>
        <fullName evidence="3">SprT-like domain-containing protein</fullName>
    </recommendedName>
</protein>
<evidence type="ECO:0000313" key="2">
    <source>
        <dbReference type="Proteomes" id="UP000219897"/>
    </source>
</evidence>
<proteinExistence type="predicted"/>
<evidence type="ECO:0008006" key="3">
    <source>
        <dbReference type="Google" id="ProtNLM"/>
    </source>
</evidence>
<dbReference type="EMBL" id="NTYF01000023">
    <property type="protein sequence ID" value="PER55809.1"/>
    <property type="molecule type" value="Genomic_DNA"/>
</dbReference>
<organism evidence="1 2">
    <name type="scientific">Bacillus thuringiensis</name>
    <dbReference type="NCBI Taxonomy" id="1428"/>
    <lineage>
        <taxon>Bacteria</taxon>
        <taxon>Bacillati</taxon>
        <taxon>Bacillota</taxon>
        <taxon>Bacilli</taxon>
        <taxon>Bacillales</taxon>
        <taxon>Bacillaceae</taxon>
        <taxon>Bacillus</taxon>
        <taxon>Bacillus cereus group</taxon>
    </lineage>
</organism>
<name>A0ABD6S7J7_BACTU</name>
<accession>A0ABD6S7J7</accession>